<sequence>MKTKKLIVLLFGGLFLYTSCQKESPYNDSQLNPSAYAEKINVRSQKEVESVVSNLFLTRTKLTKSSTNPSERTNLHISALTTEGLGDRRAENDTLLFLVKNTGLSNSVVVSANTDCEPVIAIFDNENISINDLVLDTTDINNPFMPILLSAIEYNKDPKSFDDYKLQSTKSFISTRSSLKASNKTVVEEVLPRVQVQWGQSQDPYNRYTPNNWHAGCVATVVAQALSVTKHLDMFNGISLNWNNLVKMKNSAYVNQFPNEANTLGLLMRQIGNAVGMDYGASGSGASTKKALDIFFSGKLNPYFVNPSKGAIKLGLTGHPTNVTVISSRDKKSSWLGAPRGNGHAYIVDGYRVYSDGSDLVHVNFGWDSSYYTGYFMTKLWDPYFVDNAPARYPFSMDVYNIRKK</sequence>
<accession>A0A0B8T1D1</accession>
<evidence type="ECO:0000313" key="1">
    <source>
        <dbReference type="EMBL" id="KGE14506.1"/>
    </source>
</evidence>
<dbReference type="RefSeq" id="WP_037497294.1">
    <property type="nucleotide sequence ID" value="NZ_JJMU01000024.1"/>
</dbReference>
<protein>
    <submittedName>
        <fullName evidence="1">Putative pyrogenic exotoxin B</fullName>
    </submittedName>
</protein>
<proteinExistence type="predicted"/>
<gene>
    <name evidence="1" type="ORF">DI53_1535</name>
</gene>
<evidence type="ECO:0000313" key="2">
    <source>
        <dbReference type="Proteomes" id="UP000031802"/>
    </source>
</evidence>
<dbReference type="InterPro" id="IPR000200">
    <property type="entry name" value="Peptidase_C10"/>
</dbReference>
<dbReference type="InterPro" id="IPR044934">
    <property type="entry name" value="Streptopain_sf"/>
</dbReference>
<dbReference type="EMBL" id="JJMU01000024">
    <property type="protein sequence ID" value="KGE14506.1"/>
    <property type="molecule type" value="Genomic_DNA"/>
</dbReference>
<dbReference type="GO" id="GO:0008234">
    <property type="term" value="F:cysteine-type peptidase activity"/>
    <property type="evidence" value="ECO:0007669"/>
    <property type="project" value="InterPro"/>
</dbReference>
<name>A0A0B8T1D1_9SPHI</name>
<dbReference type="eggNOG" id="ENOG5033GCT">
    <property type="taxonomic scope" value="Bacteria"/>
</dbReference>
<dbReference type="OrthoDB" id="2235251at2"/>
<reference evidence="2" key="1">
    <citation type="submission" date="2014-04" db="EMBL/GenBank/DDBJ databases">
        <title>Whole-Genome optical mapping and complete genome sequence of Sphingobacterium deserti sp. nov., a new spaces isolated from desert in the west of China.</title>
        <authorList>
            <person name="Teng C."/>
            <person name="Zhou Z."/>
            <person name="Li X."/>
            <person name="Chen M."/>
            <person name="Lin M."/>
            <person name="Wang L."/>
            <person name="Su S."/>
            <person name="Zhang C."/>
            <person name="Zhang W."/>
        </authorList>
    </citation>
    <scope>NUCLEOTIDE SEQUENCE [LARGE SCALE GENOMIC DNA]</scope>
    <source>
        <strain evidence="2">ACCC05744</strain>
    </source>
</reference>
<dbReference type="Pfam" id="PF01640">
    <property type="entry name" value="Peptidase_C10"/>
    <property type="match status" value="1"/>
</dbReference>
<dbReference type="Proteomes" id="UP000031802">
    <property type="component" value="Unassembled WGS sequence"/>
</dbReference>
<dbReference type="SUPFAM" id="SSF54001">
    <property type="entry name" value="Cysteine proteinases"/>
    <property type="match status" value="1"/>
</dbReference>
<keyword evidence="2" id="KW-1185">Reference proteome</keyword>
<dbReference type="InterPro" id="IPR038765">
    <property type="entry name" value="Papain-like_cys_pep_sf"/>
</dbReference>
<dbReference type="PATRIC" id="fig|1229276.3.peg.1589"/>
<dbReference type="AlphaFoldDB" id="A0A0B8T1D1"/>
<organism evidence="1 2">
    <name type="scientific">Sphingobacterium deserti</name>
    <dbReference type="NCBI Taxonomy" id="1229276"/>
    <lineage>
        <taxon>Bacteria</taxon>
        <taxon>Pseudomonadati</taxon>
        <taxon>Bacteroidota</taxon>
        <taxon>Sphingobacteriia</taxon>
        <taxon>Sphingobacteriales</taxon>
        <taxon>Sphingobacteriaceae</taxon>
        <taxon>Sphingobacterium</taxon>
    </lineage>
</organism>
<dbReference type="Gene3D" id="3.90.70.50">
    <property type="entry name" value="Peptidase C10, streptopain"/>
    <property type="match status" value="1"/>
</dbReference>
<dbReference type="STRING" id="1229276.DI53_1535"/>
<dbReference type="GO" id="GO:0006508">
    <property type="term" value="P:proteolysis"/>
    <property type="evidence" value="ECO:0007669"/>
    <property type="project" value="InterPro"/>
</dbReference>
<reference evidence="1 2" key="2">
    <citation type="journal article" date="2015" name="PLoS ONE">
        <title>Whole-Genome Optical Mapping and Finished Genome Sequence of Sphingobacterium deserti sp. nov., a New Species Isolated from the Western Desert of China.</title>
        <authorList>
            <person name="Teng C."/>
            <person name="Zhou Z."/>
            <person name="Molnar I."/>
            <person name="Li X."/>
            <person name="Tang R."/>
            <person name="Chen M."/>
            <person name="Wang L."/>
            <person name="Su S."/>
            <person name="Zhang W."/>
            <person name="Lin M."/>
        </authorList>
    </citation>
    <scope>NUCLEOTIDE SEQUENCE [LARGE SCALE GENOMIC DNA]</scope>
    <source>
        <strain evidence="2">ACCC05744</strain>
    </source>
</reference>
<comment type="caution">
    <text evidence="1">The sequence shown here is derived from an EMBL/GenBank/DDBJ whole genome shotgun (WGS) entry which is preliminary data.</text>
</comment>